<keyword evidence="2" id="KW-1185">Reference proteome</keyword>
<proteinExistence type="predicted"/>
<accession>A0A850RL98</accession>
<comment type="caution">
    <text evidence="1">The sequence shown here is derived from an EMBL/GenBank/DDBJ whole genome shotgun (WGS) entry which is preliminary data.</text>
</comment>
<evidence type="ECO:0000313" key="1">
    <source>
        <dbReference type="EMBL" id="NVZ11650.1"/>
    </source>
</evidence>
<reference evidence="1 2" key="1">
    <citation type="submission" date="2020-06" db="EMBL/GenBank/DDBJ databases">
        <title>Whole-genome sequence of Allochromatium humboldtianum DSM 21881, type strain.</title>
        <authorList>
            <person name="Kyndt J.A."/>
            <person name="Meyer T.E."/>
        </authorList>
    </citation>
    <scope>NUCLEOTIDE SEQUENCE [LARGE SCALE GENOMIC DNA]</scope>
    <source>
        <strain evidence="1 2">DSM 21881</strain>
    </source>
</reference>
<evidence type="ECO:0000313" key="2">
    <source>
        <dbReference type="Proteomes" id="UP000592294"/>
    </source>
</evidence>
<dbReference type="RefSeq" id="WP_176978341.1">
    <property type="nucleotide sequence ID" value="NZ_JABZEO010000031.1"/>
</dbReference>
<organism evidence="1 2">
    <name type="scientific">Allochromatium humboldtianum</name>
    <dbReference type="NCBI Taxonomy" id="504901"/>
    <lineage>
        <taxon>Bacteria</taxon>
        <taxon>Pseudomonadati</taxon>
        <taxon>Pseudomonadota</taxon>
        <taxon>Gammaproteobacteria</taxon>
        <taxon>Chromatiales</taxon>
        <taxon>Chromatiaceae</taxon>
        <taxon>Allochromatium</taxon>
    </lineage>
</organism>
<dbReference type="AlphaFoldDB" id="A0A850RL98"/>
<dbReference type="Proteomes" id="UP000592294">
    <property type="component" value="Unassembled WGS sequence"/>
</dbReference>
<gene>
    <name evidence="1" type="ORF">HW932_20605</name>
</gene>
<dbReference type="EMBL" id="JABZEO010000031">
    <property type="protein sequence ID" value="NVZ11650.1"/>
    <property type="molecule type" value="Genomic_DNA"/>
</dbReference>
<sequence length="248" mass="28867">MPEPEAQPALDALQERQFFVLALIKRIGYDWPQARKWLDDPDLVQSWSEAFIQSGLKPEAIWDTYKRLDALRTSGFEFPPTMRELIGFAIKPFSDEDVWKSLERAVNVAATDRYDRLSPQEWYAFREIGRSELLTGGRDYLIKRWGKLLQSAHRIQDLPPPPPVQSEQHRLARAPRVPSSEDIRQVADYIESHWYDFITFVKNHHRVLCSKLPDDPPDFEALSKRRYLYQIGKEYLALSQKPTVAAAV</sequence>
<protein>
    <submittedName>
        <fullName evidence="1">Uncharacterized protein</fullName>
    </submittedName>
</protein>
<name>A0A850RL98_9GAMM</name>